<dbReference type="Proteomes" id="UP000050525">
    <property type="component" value="Unassembled WGS sequence"/>
</dbReference>
<sequence length="69" mass="7408">MFCMSRPLSSEIQAQDTQGAGSQKRMFLLAAALFHAMVSRSALGKPLMVFCILDTSSLQDYEGDGSACS</sequence>
<protein>
    <submittedName>
        <fullName evidence="1">Uncharacterized protein</fullName>
    </submittedName>
</protein>
<name>A0A151MA63_ALLMI</name>
<dbReference type="AlphaFoldDB" id="A0A151MA63"/>
<accession>A0A151MA63</accession>
<evidence type="ECO:0000313" key="1">
    <source>
        <dbReference type="EMBL" id="KYO21381.1"/>
    </source>
</evidence>
<reference evidence="1 2" key="1">
    <citation type="journal article" date="2012" name="Genome Biol.">
        <title>Sequencing three crocodilian genomes to illuminate the evolution of archosaurs and amniotes.</title>
        <authorList>
            <person name="St John J.A."/>
            <person name="Braun E.L."/>
            <person name="Isberg S.R."/>
            <person name="Miles L.G."/>
            <person name="Chong A.Y."/>
            <person name="Gongora J."/>
            <person name="Dalzell P."/>
            <person name="Moran C."/>
            <person name="Bed'hom B."/>
            <person name="Abzhanov A."/>
            <person name="Burgess S.C."/>
            <person name="Cooksey A.M."/>
            <person name="Castoe T.A."/>
            <person name="Crawford N.G."/>
            <person name="Densmore L.D."/>
            <person name="Drew J.C."/>
            <person name="Edwards S.V."/>
            <person name="Faircloth B.C."/>
            <person name="Fujita M.K."/>
            <person name="Greenwold M.J."/>
            <person name="Hoffmann F.G."/>
            <person name="Howard J.M."/>
            <person name="Iguchi T."/>
            <person name="Janes D.E."/>
            <person name="Khan S.Y."/>
            <person name="Kohno S."/>
            <person name="de Koning A.J."/>
            <person name="Lance S.L."/>
            <person name="McCarthy F.M."/>
            <person name="McCormack J.E."/>
            <person name="Merchant M.E."/>
            <person name="Peterson D.G."/>
            <person name="Pollock D.D."/>
            <person name="Pourmand N."/>
            <person name="Raney B.J."/>
            <person name="Roessler K.A."/>
            <person name="Sanford J.R."/>
            <person name="Sawyer R.H."/>
            <person name="Schmidt C.J."/>
            <person name="Triplett E.W."/>
            <person name="Tuberville T.D."/>
            <person name="Venegas-Anaya M."/>
            <person name="Howard J.T."/>
            <person name="Jarvis E.D."/>
            <person name="Guillette L.J.Jr."/>
            <person name="Glenn T.C."/>
            <person name="Green R.E."/>
            <person name="Ray D.A."/>
        </authorList>
    </citation>
    <scope>NUCLEOTIDE SEQUENCE [LARGE SCALE GENOMIC DNA]</scope>
    <source>
        <strain evidence="1">KSC_2009_1</strain>
    </source>
</reference>
<gene>
    <name evidence="1" type="ORF">Y1Q_0001607</name>
</gene>
<dbReference type="EMBL" id="AKHW03006295">
    <property type="protein sequence ID" value="KYO21381.1"/>
    <property type="molecule type" value="Genomic_DNA"/>
</dbReference>
<comment type="caution">
    <text evidence="1">The sequence shown here is derived from an EMBL/GenBank/DDBJ whole genome shotgun (WGS) entry which is preliminary data.</text>
</comment>
<keyword evidence="2" id="KW-1185">Reference proteome</keyword>
<proteinExistence type="predicted"/>
<organism evidence="1 2">
    <name type="scientific">Alligator mississippiensis</name>
    <name type="common">American alligator</name>
    <dbReference type="NCBI Taxonomy" id="8496"/>
    <lineage>
        <taxon>Eukaryota</taxon>
        <taxon>Metazoa</taxon>
        <taxon>Chordata</taxon>
        <taxon>Craniata</taxon>
        <taxon>Vertebrata</taxon>
        <taxon>Euteleostomi</taxon>
        <taxon>Archelosauria</taxon>
        <taxon>Archosauria</taxon>
        <taxon>Crocodylia</taxon>
        <taxon>Alligatoridae</taxon>
        <taxon>Alligatorinae</taxon>
        <taxon>Alligator</taxon>
    </lineage>
</organism>
<evidence type="ECO:0000313" key="2">
    <source>
        <dbReference type="Proteomes" id="UP000050525"/>
    </source>
</evidence>